<feature type="compositionally biased region" description="Basic and acidic residues" evidence="1">
    <location>
        <begin position="91"/>
        <end position="121"/>
    </location>
</feature>
<sequence length="153" mass="17333">MYNFKDKAVHVTALLRERFADTDKEILRAVSPDHPEALSLRPSSTRHEIILHALLDIITREEIERKREEILDSLPSQEGKNGPTELDDDNAEGKDAANKGLKEQVKDIADQTDDIQTRVEDLESQVSGLSDDLNEEKKSKKRPVKPKRKPSTP</sequence>
<proteinExistence type="predicted"/>
<evidence type="ECO:0000256" key="1">
    <source>
        <dbReference type="SAM" id="MobiDB-lite"/>
    </source>
</evidence>
<feature type="compositionally biased region" description="Basic residues" evidence="1">
    <location>
        <begin position="139"/>
        <end position="153"/>
    </location>
</feature>
<evidence type="ECO:0000313" key="2">
    <source>
        <dbReference type="EMBL" id="DBA55920.1"/>
    </source>
</evidence>
<name>A0AAT9J8Y5_9CAUD</name>
<accession>A0AAT9J8Y5</accession>
<dbReference type="EMBL" id="BK068106">
    <property type="protein sequence ID" value="DBA55920.1"/>
    <property type="molecule type" value="Genomic_DNA"/>
</dbReference>
<feature type="region of interest" description="Disordered" evidence="1">
    <location>
        <begin position="69"/>
        <end position="153"/>
    </location>
</feature>
<reference evidence="2" key="1">
    <citation type="journal article" date="2023" name="Microbiome">
        <title>Phages are unrecognized players in the ecology of the oral pathogen Porphyromonas gingivalis.</title>
        <authorList>
            <person name="Matrishin C.B."/>
            <person name="Haase E.M."/>
            <person name="Dewhirst F.E."/>
            <person name="Mark Welch J.L."/>
            <person name="Miranda-Sanchez F."/>
            <person name="Chen T."/>
            <person name="MacFarland D.C."/>
            <person name="Kauffman K.M."/>
        </authorList>
    </citation>
    <scope>NUCLEOTIDE SEQUENCE</scope>
</reference>
<protein>
    <submittedName>
        <fullName evidence="2">Uncharacterized protein</fullName>
    </submittedName>
</protein>
<organism evidence="2">
    <name type="scientific">Porphyromonas phage phage025a_SJD11</name>
    <dbReference type="NCBI Taxonomy" id="3154115"/>
    <lineage>
        <taxon>Viruses</taxon>
        <taxon>Duplodnaviria</taxon>
        <taxon>Heunggongvirae</taxon>
        <taxon>Uroviricota</taxon>
        <taxon>Caudoviricetes</taxon>
        <taxon>Nixviridae</taxon>
        <taxon>Haasevirus</taxon>
        <taxon>Haasevirus pging00R</taxon>
    </lineage>
</organism>
<reference evidence="2" key="2">
    <citation type="submission" date="2024-05" db="EMBL/GenBank/DDBJ databases">
        <authorList>
            <person name="Matrishin C.B."/>
            <person name="Kauffman K.M."/>
        </authorList>
    </citation>
    <scope>NUCLEOTIDE SEQUENCE</scope>
</reference>